<reference evidence="8" key="1">
    <citation type="journal article" date="2014" name="Genome Announc.">
        <title>Genome sequence and annotation of Acremonium chrysogenum, producer of the beta-lactam antibiotic cephalosporin C.</title>
        <authorList>
            <person name="Terfehr D."/>
            <person name="Dahlmann T.A."/>
            <person name="Specht T."/>
            <person name="Zadra I."/>
            <person name="Kuernsteiner H."/>
            <person name="Kueck U."/>
        </authorList>
    </citation>
    <scope>NUCLEOTIDE SEQUENCE [LARGE SCALE GENOMIC DNA]</scope>
    <source>
        <strain evidence="8">ATCC 11550 / CBS 779.69 / DSM 880 / IAM 14645 / JCM 23072 / IMI 49137</strain>
    </source>
</reference>
<gene>
    <name evidence="7" type="ORF">ACRE_016020</name>
</gene>
<evidence type="ECO:0000256" key="2">
    <source>
        <dbReference type="ARBA" id="ARBA00022703"/>
    </source>
</evidence>
<feature type="compositionally biased region" description="Low complexity" evidence="5">
    <location>
        <begin position="26"/>
        <end position="42"/>
    </location>
</feature>
<dbReference type="PANTHER" id="PTHR48104:SF30">
    <property type="entry name" value="METACASPASE-1"/>
    <property type="match status" value="1"/>
</dbReference>
<feature type="domain" description="Peptidase C14 caspase" evidence="6">
    <location>
        <begin position="136"/>
        <end position="421"/>
    </location>
</feature>
<evidence type="ECO:0000256" key="3">
    <source>
        <dbReference type="ARBA" id="ARBA00022807"/>
    </source>
</evidence>
<dbReference type="SUPFAM" id="SSF52129">
    <property type="entry name" value="Caspase-like"/>
    <property type="match status" value="1"/>
</dbReference>
<dbReference type="GO" id="GO:0006915">
    <property type="term" value="P:apoptotic process"/>
    <property type="evidence" value="ECO:0007669"/>
    <property type="project" value="UniProtKB-KW"/>
</dbReference>
<evidence type="ECO:0000256" key="1">
    <source>
        <dbReference type="ARBA" id="ARBA00009005"/>
    </source>
</evidence>
<evidence type="ECO:0000313" key="7">
    <source>
        <dbReference type="EMBL" id="KFH47493.1"/>
    </source>
</evidence>
<dbReference type="InterPro" id="IPR050452">
    <property type="entry name" value="Metacaspase"/>
</dbReference>
<evidence type="ECO:0000256" key="4">
    <source>
        <dbReference type="ARBA" id="ARBA00023145"/>
    </source>
</evidence>
<dbReference type="Proteomes" id="UP000029964">
    <property type="component" value="Unassembled WGS sequence"/>
</dbReference>
<comment type="similarity">
    <text evidence="1">Belongs to the peptidase C14B family.</text>
</comment>
<feature type="compositionally biased region" description="Gly residues" evidence="5">
    <location>
        <begin position="1"/>
        <end position="13"/>
    </location>
</feature>
<keyword evidence="4" id="KW-0865">Zymogen</keyword>
<feature type="region of interest" description="Disordered" evidence="5">
    <location>
        <begin position="1"/>
        <end position="93"/>
    </location>
</feature>
<keyword evidence="3" id="KW-0378">Hydrolase</keyword>
<proteinExistence type="inferred from homology"/>
<accession>A0A086TDR1</accession>
<dbReference type="Pfam" id="PF00656">
    <property type="entry name" value="Peptidase_C14"/>
    <property type="match status" value="1"/>
</dbReference>
<evidence type="ECO:0000256" key="5">
    <source>
        <dbReference type="SAM" id="MobiDB-lite"/>
    </source>
</evidence>
<dbReference type="GO" id="GO:0005737">
    <property type="term" value="C:cytoplasm"/>
    <property type="evidence" value="ECO:0007669"/>
    <property type="project" value="TreeGrafter"/>
</dbReference>
<dbReference type="GO" id="GO:0004197">
    <property type="term" value="F:cysteine-type endopeptidase activity"/>
    <property type="evidence" value="ECO:0007669"/>
    <property type="project" value="InterPro"/>
</dbReference>
<dbReference type="InterPro" id="IPR029030">
    <property type="entry name" value="Caspase-like_dom_sf"/>
</dbReference>
<dbReference type="AlphaFoldDB" id="A0A086TDR1"/>
<dbReference type="HOGENOM" id="CLU_029389_0_2_1"/>
<dbReference type="Gene3D" id="3.40.50.12660">
    <property type="match status" value="2"/>
</dbReference>
<evidence type="ECO:0000313" key="8">
    <source>
        <dbReference type="Proteomes" id="UP000029964"/>
    </source>
</evidence>
<evidence type="ECO:0000259" key="6">
    <source>
        <dbReference type="Pfam" id="PF00656"/>
    </source>
</evidence>
<dbReference type="PANTHER" id="PTHR48104">
    <property type="entry name" value="METACASPASE-4"/>
    <property type="match status" value="1"/>
</dbReference>
<name>A0A086TDR1_HAPC1</name>
<feature type="compositionally biased region" description="Pro residues" evidence="5">
    <location>
        <begin position="76"/>
        <end position="87"/>
    </location>
</feature>
<keyword evidence="3" id="KW-0788">Thiol protease</keyword>
<dbReference type="GO" id="GO:0006508">
    <property type="term" value="P:proteolysis"/>
    <property type="evidence" value="ECO:0007669"/>
    <property type="project" value="InterPro"/>
</dbReference>
<keyword evidence="2" id="KW-0053">Apoptosis</keyword>
<keyword evidence="8" id="KW-1185">Reference proteome</keyword>
<comment type="caution">
    <text evidence="7">The sequence shown here is derived from an EMBL/GenBank/DDBJ whole genome shotgun (WGS) entry which is preliminary data.</text>
</comment>
<dbReference type="EMBL" id="JPKY01000009">
    <property type="protein sequence ID" value="KFH47493.1"/>
    <property type="molecule type" value="Genomic_DNA"/>
</dbReference>
<sequence length="430" mass="46557">MSHYGGGYPGQGYHGSQDHRGGGSPYQGYQGPPPGYQGYQQHQPPPPPGGGYGRDPRYESGPGYGGGGYQGRSHNRPPPPQHPPPPGLDAYGYPLRHAGYAAHHARAGPPPPTTPQQFGHGAPEGYTFQYSNCTGKRKALLIGINYFGQDGELRGCINDVHNLTAFLTERYNYKREDMVILTDDQSNPVMQPTKDNIIRAMGWLVKDAQPNDSLFLHFSGHGGQTEDATGDEDDGYDEVIYPVDHQSAGHIVDDEIHHYVVKPLQAGVRLTAIFDSCHSATVMDLPYVYSTKGVLKEPNLAKEAGAGLLGALSSYASGDMAGVASSVFKFAKTAYKGDDAYEKTKETRTSPADVIMLSGSKDDQTSADATINAQATGAMSYAFIAALKQNPQQSYVELLNSIRDILEEKYSQKPQLSCSHPLDTDLLFVM</sequence>
<dbReference type="OrthoDB" id="3223806at2759"/>
<dbReference type="InterPro" id="IPR011600">
    <property type="entry name" value="Pept_C14_caspase"/>
</dbReference>
<dbReference type="STRING" id="857340.A0A086TDR1"/>
<organism evidence="7 8">
    <name type="scientific">Hapsidospora chrysogenum (strain ATCC 11550 / CBS 779.69 / DSM 880 / IAM 14645 / JCM 23072 / IMI 49137)</name>
    <name type="common">Acremonium chrysogenum</name>
    <dbReference type="NCBI Taxonomy" id="857340"/>
    <lineage>
        <taxon>Eukaryota</taxon>
        <taxon>Fungi</taxon>
        <taxon>Dikarya</taxon>
        <taxon>Ascomycota</taxon>
        <taxon>Pezizomycotina</taxon>
        <taxon>Sordariomycetes</taxon>
        <taxon>Hypocreomycetidae</taxon>
        <taxon>Hypocreales</taxon>
        <taxon>Bionectriaceae</taxon>
        <taxon>Hapsidospora</taxon>
    </lineage>
</organism>
<keyword evidence="3" id="KW-0645">Protease</keyword>
<protein>
    <submittedName>
        <fullName evidence="7">Metacaspase-1A-like protein</fullName>
    </submittedName>
</protein>